<feature type="domain" description="Phage capsid-like C-terminal" evidence="3">
    <location>
        <begin position="170"/>
        <end position="384"/>
    </location>
</feature>
<evidence type="ECO:0000256" key="1">
    <source>
        <dbReference type="ARBA" id="ARBA00004328"/>
    </source>
</evidence>
<dbReference type="OrthoDB" id="7820948at2"/>
<name>A0A1I4IPM4_9RHOB</name>
<evidence type="ECO:0000313" key="5">
    <source>
        <dbReference type="Proteomes" id="UP000199144"/>
    </source>
</evidence>
<reference evidence="4 5" key="1">
    <citation type="submission" date="2016-10" db="EMBL/GenBank/DDBJ databases">
        <authorList>
            <person name="de Groot N.N."/>
        </authorList>
    </citation>
    <scope>NUCLEOTIDE SEQUENCE [LARGE SCALE GENOMIC DNA]</scope>
    <source>
        <strain evidence="4 5">DSM 15283</strain>
    </source>
</reference>
<comment type="subcellular location">
    <subcellularLocation>
        <location evidence="1">Virion</location>
    </subcellularLocation>
</comment>
<dbReference type="NCBIfam" id="TIGR01554">
    <property type="entry name" value="major_cap_HK97"/>
    <property type="match status" value="1"/>
</dbReference>
<organism evidence="4 5">
    <name type="scientific">Shimia aestuarii</name>
    <dbReference type="NCBI Taxonomy" id="254406"/>
    <lineage>
        <taxon>Bacteria</taxon>
        <taxon>Pseudomonadati</taxon>
        <taxon>Pseudomonadota</taxon>
        <taxon>Alphaproteobacteria</taxon>
        <taxon>Rhodobacterales</taxon>
        <taxon>Roseobacteraceae</taxon>
    </lineage>
</organism>
<dbReference type="InterPro" id="IPR054612">
    <property type="entry name" value="Phage_capsid-like_C"/>
</dbReference>
<evidence type="ECO:0000313" key="4">
    <source>
        <dbReference type="EMBL" id="SFL55771.1"/>
    </source>
</evidence>
<proteinExistence type="predicted"/>
<keyword evidence="2" id="KW-0175">Coiled coil</keyword>
<gene>
    <name evidence="4" type="ORF">SAMN04488042_101674</name>
</gene>
<dbReference type="EMBL" id="FOTQ01000001">
    <property type="protein sequence ID" value="SFL55771.1"/>
    <property type="molecule type" value="Genomic_DNA"/>
</dbReference>
<dbReference type="SUPFAM" id="SSF56563">
    <property type="entry name" value="Major capsid protein gp5"/>
    <property type="match status" value="1"/>
</dbReference>
<sequence>MPKDSTAVIGEIENPILRDKVKNERDRMRAERALDLANEELKNAEAAVKRLPAVEAELASVRRMLDRPQRLEASLKAPAQAKATVKTPKPLDVLALAISAELTRRMDKTPIAKFLEDVAPGEQNRLVRRYAQKAATDPAYTAQAGWAQELTSTGLGQFFADAAPTALIPQVANVARQLNFNGQNAVSHPRRLRDNLPGEWVGEGRMIPVKSGQFGSAVANRFKLGVIAAVSNEIKRASRPQIVDLVRDAILSDTATALDGYFLDAQPGVSGVRPAGLLFDATSQPAAGTGTIADVFTDLRWLLSGMLSIRARSARILINPLLIAALRMKTTDLGVSPFAADLDKGQLAGIQLIVSDNAPADQVIAVDLDSWMLGIDAPEVDLSEHATIVMSDDPENDVDPTTRSAFQTWETLIRFIQPASWGALREGTVFELTGVSW</sequence>
<dbReference type="InterPro" id="IPR024455">
    <property type="entry name" value="Phage_capsid"/>
</dbReference>
<dbReference type="Pfam" id="PF05065">
    <property type="entry name" value="Phage_capsid"/>
    <property type="match status" value="1"/>
</dbReference>
<evidence type="ECO:0000259" key="3">
    <source>
        <dbReference type="Pfam" id="PF05065"/>
    </source>
</evidence>
<keyword evidence="5" id="KW-1185">Reference proteome</keyword>
<protein>
    <submittedName>
        <fullName evidence="4">Phage major capsid protein, HK97 family</fullName>
    </submittedName>
</protein>
<evidence type="ECO:0000256" key="2">
    <source>
        <dbReference type="SAM" id="Coils"/>
    </source>
</evidence>
<accession>A0A1I4IPM4</accession>
<feature type="coiled-coil region" evidence="2">
    <location>
        <begin position="20"/>
        <end position="47"/>
    </location>
</feature>
<dbReference type="STRING" id="254406.SAMN04488042_101674"/>
<dbReference type="AlphaFoldDB" id="A0A1I4IPM4"/>
<dbReference type="RefSeq" id="WP_093090845.1">
    <property type="nucleotide sequence ID" value="NZ_FOTQ01000001.1"/>
</dbReference>
<dbReference type="Proteomes" id="UP000199144">
    <property type="component" value="Unassembled WGS sequence"/>
</dbReference>